<feature type="region of interest" description="Disordered" evidence="2">
    <location>
        <begin position="250"/>
        <end position="278"/>
    </location>
</feature>
<dbReference type="InterPro" id="IPR001305">
    <property type="entry name" value="HSP_DnaJ_Cys-rich_dom"/>
</dbReference>
<proteinExistence type="predicted"/>
<evidence type="ECO:0000313" key="4">
    <source>
        <dbReference type="Proteomes" id="UP001214250"/>
    </source>
</evidence>
<dbReference type="Proteomes" id="UP001214250">
    <property type="component" value="Chromosome 1"/>
</dbReference>
<evidence type="ECO:0000256" key="1">
    <source>
        <dbReference type="SAM" id="Coils"/>
    </source>
</evidence>
<sequence length="371" mass="42184">MRVLLLLLVSLTVISQEDLSHYKKAMTFKSSWTLYKNAPDNYASYKAFSKSIEDLEASEIKAAAYAYSILGAYFQNKVEYGAITHQKLSDLSQEIGDDKWQGFCRVEQFGDECSVCEGSSEKKRACKKCNGTKTCRNGECRKGQIISLEKIDGKFEEVSTDCSICEASGFCQACGGSGVYKIPCNICRGFGYLLNKMKVREKFKDGLVDMDALVANHILEGFSQDQLAKGKIKRGDRWYTLEEINKMDKSSQLKAERSMLEQRKREQNQRTGELRAKRDKKFNSLENDSILEPEKAKKIIENDFSDEADPVKINLLNIYLKQANLIIKATESENKGLELEAIKLLKEAQKIRDHEVLRSRIRKLKLENLGL</sequence>
<feature type="compositionally biased region" description="Basic and acidic residues" evidence="2">
    <location>
        <begin position="250"/>
        <end position="276"/>
    </location>
</feature>
<evidence type="ECO:0000256" key="2">
    <source>
        <dbReference type="SAM" id="MobiDB-lite"/>
    </source>
</evidence>
<feature type="coiled-coil region" evidence="1">
    <location>
        <begin position="320"/>
        <end position="347"/>
    </location>
</feature>
<gene>
    <name evidence="3" type="ORF">PQO03_03895</name>
</gene>
<protein>
    <recommendedName>
        <fullName evidence="5">CR-type domain-containing protein</fullName>
    </recommendedName>
</protein>
<name>A0ABY7VSB6_9BACT</name>
<dbReference type="CDD" id="cd10719">
    <property type="entry name" value="DnaJ_zf"/>
    <property type="match status" value="1"/>
</dbReference>
<accession>A0ABY7VSB6</accession>
<keyword evidence="4" id="KW-1185">Reference proteome</keyword>
<evidence type="ECO:0008006" key="5">
    <source>
        <dbReference type="Google" id="ProtNLM"/>
    </source>
</evidence>
<evidence type="ECO:0000313" key="3">
    <source>
        <dbReference type="EMBL" id="WDE97098.1"/>
    </source>
</evidence>
<organism evidence="3 4">
    <name type="scientific">Lentisphaera profundi</name>
    <dbReference type="NCBI Taxonomy" id="1658616"/>
    <lineage>
        <taxon>Bacteria</taxon>
        <taxon>Pseudomonadati</taxon>
        <taxon>Lentisphaerota</taxon>
        <taxon>Lentisphaeria</taxon>
        <taxon>Lentisphaerales</taxon>
        <taxon>Lentisphaeraceae</taxon>
        <taxon>Lentisphaera</taxon>
    </lineage>
</organism>
<dbReference type="EMBL" id="CP117811">
    <property type="protein sequence ID" value="WDE97098.1"/>
    <property type="molecule type" value="Genomic_DNA"/>
</dbReference>
<keyword evidence="1" id="KW-0175">Coiled coil</keyword>
<dbReference type="RefSeq" id="WP_274151278.1">
    <property type="nucleotide sequence ID" value="NZ_CP117811.1"/>
</dbReference>
<reference evidence="3 4" key="1">
    <citation type="submission" date="2023-02" db="EMBL/GenBank/DDBJ databases">
        <title>Genome sequence of Lentisphaera profundi SAORIC-696.</title>
        <authorList>
            <person name="Kim e."/>
            <person name="Cho J.-C."/>
            <person name="Choi A."/>
            <person name="Kang I."/>
        </authorList>
    </citation>
    <scope>NUCLEOTIDE SEQUENCE [LARGE SCALE GENOMIC DNA]</scope>
    <source>
        <strain evidence="3 4">SAORIC-696</strain>
    </source>
</reference>